<keyword evidence="1" id="KW-0812">Transmembrane</keyword>
<keyword evidence="3" id="KW-1185">Reference proteome</keyword>
<keyword evidence="1" id="KW-1133">Transmembrane helix</keyword>
<evidence type="ECO:0000256" key="1">
    <source>
        <dbReference type="SAM" id="Phobius"/>
    </source>
</evidence>
<reference evidence="2 3" key="1">
    <citation type="journal article" date="2014" name="Int. J. Syst. Evol. Microbiol.">
        <title>Sneathiella chungangensis sp. nov., isolated from a marine sand, and emended description of the genus Sneathiella.</title>
        <authorList>
            <person name="Siamphan C."/>
            <person name="Kim H."/>
            <person name="Lee J.S."/>
            <person name="Kim W."/>
        </authorList>
    </citation>
    <scope>NUCLEOTIDE SEQUENCE [LARGE SCALE GENOMIC DNA]</scope>
    <source>
        <strain evidence="2 3">KCTC 32476</strain>
    </source>
</reference>
<gene>
    <name evidence="2" type="ORF">GQF03_08955</name>
</gene>
<dbReference type="EMBL" id="WTVA01000003">
    <property type="protein sequence ID" value="MZR22460.1"/>
    <property type="molecule type" value="Genomic_DNA"/>
</dbReference>
<proteinExistence type="predicted"/>
<dbReference type="OrthoDB" id="7522752at2"/>
<dbReference type="InterPro" id="IPR036465">
    <property type="entry name" value="vWFA_dom_sf"/>
</dbReference>
<dbReference type="Proteomes" id="UP000445696">
    <property type="component" value="Unassembled WGS sequence"/>
</dbReference>
<sequence length="439" mass="45724">MPFLAHIRRFQRAEDGTALLIFALALFIVIGGIAFTLDMSRFLAVKSRLAIASEMAAVAAAKNLRFLEAAEVQQLAIETVQANFRNVNLLGYAGETPPPPVVLVTPDLASGEVTVSAQAAVTTTLLRALYFFDDVTVAAAVTARQDRPEAEIALVIEASDAFAASGALTEVTSAARDVIAALEAGTATGEAISWALVPFGNALVNVAPHKEWVTPGLWPLSLPPDIPGTTAWTGDLAEDRWCVAPRAGASGEEATPPAGAPFPLILTLDSEIDAATGLPHFTNVTTADCRAEPILSLGAAAAVSAELGLLGGNGDAAYGRAMLWAERLLSPLWQGIWTADPAHPAAYDAADISKVVLLIAGSAATDTTENARLASVCTRMKGNGITIYVIDYLAPEPAATVFAACATTAGHYFRVSDAASLRNAAFSIAKFLTVVRFPG</sequence>
<evidence type="ECO:0000313" key="2">
    <source>
        <dbReference type="EMBL" id="MZR22460.1"/>
    </source>
</evidence>
<protein>
    <submittedName>
        <fullName evidence="2">Uncharacterized protein</fullName>
    </submittedName>
</protein>
<dbReference type="AlphaFoldDB" id="A0A845MG92"/>
<accession>A0A845MG92</accession>
<dbReference type="SUPFAM" id="SSF53300">
    <property type="entry name" value="vWA-like"/>
    <property type="match status" value="1"/>
</dbReference>
<dbReference type="RefSeq" id="WP_161338898.1">
    <property type="nucleotide sequence ID" value="NZ_JBHSDG010000005.1"/>
</dbReference>
<comment type="caution">
    <text evidence="2">The sequence shown here is derived from an EMBL/GenBank/DDBJ whole genome shotgun (WGS) entry which is preliminary data.</text>
</comment>
<name>A0A845MG92_9PROT</name>
<dbReference type="Gene3D" id="3.40.50.410">
    <property type="entry name" value="von Willebrand factor, type A domain"/>
    <property type="match status" value="1"/>
</dbReference>
<feature type="transmembrane region" description="Helical" evidence="1">
    <location>
        <begin position="18"/>
        <end position="37"/>
    </location>
</feature>
<keyword evidence="1" id="KW-0472">Membrane</keyword>
<evidence type="ECO:0000313" key="3">
    <source>
        <dbReference type="Proteomes" id="UP000445696"/>
    </source>
</evidence>
<organism evidence="2 3">
    <name type="scientific">Sneathiella chungangensis</name>
    <dbReference type="NCBI Taxonomy" id="1418234"/>
    <lineage>
        <taxon>Bacteria</taxon>
        <taxon>Pseudomonadati</taxon>
        <taxon>Pseudomonadota</taxon>
        <taxon>Alphaproteobacteria</taxon>
        <taxon>Sneathiellales</taxon>
        <taxon>Sneathiellaceae</taxon>
        <taxon>Sneathiella</taxon>
    </lineage>
</organism>